<dbReference type="InterPro" id="IPR001584">
    <property type="entry name" value="Integrase_cat-core"/>
</dbReference>
<dbReference type="GO" id="GO:0015074">
    <property type="term" value="P:DNA integration"/>
    <property type="evidence" value="ECO:0007669"/>
    <property type="project" value="InterPro"/>
</dbReference>
<dbReference type="GO" id="GO:0003676">
    <property type="term" value="F:nucleic acid binding"/>
    <property type="evidence" value="ECO:0007669"/>
    <property type="project" value="InterPro"/>
</dbReference>
<dbReference type="Pfam" id="PF00665">
    <property type="entry name" value="rve"/>
    <property type="match status" value="1"/>
</dbReference>
<name>A0A7L0A4V2_9CORV</name>
<accession>A0A7L0A4V2</accession>
<evidence type="ECO:0000313" key="2">
    <source>
        <dbReference type="EMBL" id="NXJ28914.1"/>
    </source>
</evidence>
<dbReference type="Gene3D" id="3.30.420.10">
    <property type="entry name" value="Ribonuclease H-like superfamily/Ribonuclease H"/>
    <property type="match status" value="1"/>
</dbReference>
<gene>
    <name evidence="2" type="primary">Tf26</name>
    <name evidence="2" type="ORF">DICMEG_R16204</name>
</gene>
<feature type="non-terminal residue" evidence="2">
    <location>
        <position position="1"/>
    </location>
</feature>
<dbReference type="InterPro" id="IPR036397">
    <property type="entry name" value="RNaseH_sf"/>
</dbReference>
<feature type="domain" description="Integrase catalytic" evidence="1">
    <location>
        <begin position="57"/>
        <end position="214"/>
    </location>
</feature>
<proteinExistence type="predicted"/>
<dbReference type="SUPFAM" id="SSF53098">
    <property type="entry name" value="Ribonuclease H-like"/>
    <property type="match status" value="1"/>
</dbReference>
<keyword evidence="3" id="KW-1185">Reference proteome</keyword>
<evidence type="ECO:0000259" key="1">
    <source>
        <dbReference type="PROSITE" id="PS50994"/>
    </source>
</evidence>
<protein>
    <submittedName>
        <fullName evidence="2">TF26 protein</fullName>
    </submittedName>
</protein>
<dbReference type="Gene3D" id="1.10.340.70">
    <property type="match status" value="1"/>
</dbReference>
<sequence length="275" mass="32027">FHEKTHWGTQALVDQFATKYMCIGVYNIAKRVVGDCLTCQKVNKHQMRERPLGGRELTHRPFARIQIDFTELPKVGRYKYLLMIVDHLTHFVEAYPTARTTAQVVVKTLLEEIIPRYRIIEAIDSDRGPHFVSEVAKETLAALGMKWEYHTPWHPQSSRKVERMNGEIKKQLTKLMIETKLSWVKCLPLALLNIRTQPCTDIGISPFEMLYSMPYDLEAPQDHPQLRDSQVQPYITQLMARREQLRNKGMAVQRPPLDIAIHKIKPGDKVIIKFW</sequence>
<comment type="caution">
    <text evidence="2">The sequence shown here is derived from an EMBL/GenBank/DDBJ whole genome shotgun (WGS) entry which is preliminary data.</text>
</comment>
<organism evidence="2 3">
    <name type="scientific">Dicrurus megarhynchus</name>
    <dbReference type="NCBI Taxonomy" id="450177"/>
    <lineage>
        <taxon>Eukaryota</taxon>
        <taxon>Metazoa</taxon>
        <taxon>Chordata</taxon>
        <taxon>Craniata</taxon>
        <taxon>Vertebrata</taxon>
        <taxon>Euteleostomi</taxon>
        <taxon>Archelosauria</taxon>
        <taxon>Archosauria</taxon>
        <taxon>Dinosauria</taxon>
        <taxon>Saurischia</taxon>
        <taxon>Theropoda</taxon>
        <taxon>Coelurosauria</taxon>
        <taxon>Aves</taxon>
        <taxon>Neognathae</taxon>
        <taxon>Neoaves</taxon>
        <taxon>Telluraves</taxon>
        <taxon>Australaves</taxon>
        <taxon>Passeriformes</taxon>
        <taxon>Corvoidea</taxon>
        <taxon>Dicruridae</taxon>
        <taxon>Dicrurus</taxon>
    </lineage>
</organism>
<dbReference type="InterPro" id="IPR050951">
    <property type="entry name" value="Retrovirus_Pol_polyprotein"/>
</dbReference>
<reference evidence="2 3" key="1">
    <citation type="submission" date="2019-09" db="EMBL/GenBank/DDBJ databases">
        <title>Bird 10,000 Genomes (B10K) Project - Family phase.</title>
        <authorList>
            <person name="Zhang G."/>
        </authorList>
    </citation>
    <scope>NUCLEOTIDE SEQUENCE [LARGE SCALE GENOMIC DNA]</scope>
    <source>
        <strain evidence="2">B10K-DU-001-48</strain>
        <tissue evidence="2">Muscle</tissue>
    </source>
</reference>
<dbReference type="Proteomes" id="UP000537234">
    <property type="component" value="Unassembled WGS sequence"/>
</dbReference>
<dbReference type="PANTHER" id="PTHR37984:SF5">
    <property type="entry name" value="PROTEIN NYNRIN-LIKE"/>
    <property type="match status" value="1"/>
</dbReference>
<dbReference type="EMBL" id="VXAD01011594">
    <property type="protein sequence ID" value="NXJ28914.1"/>
    <property type="molecule type" value="Genomic_DNA"/>
</dbReference>
<dbReference type="PROSITE" id="PS50994">
    <property type="entry name" value="INTEGRASE"/>
    <property type="match status" value="1"/>
</dbReference>
<evidence type="ECO:0000313" key="3">
    <source>
        <dbReference type="Proteomes" id="UP000537234"/>
    </source>
</evidence>
<feature type="non-terminal residue" evidence="2">
    <location>
        <position position="275"/>
    </location>
</feature>
<dbReference type="AlphaFoldDB" id="A0A7L0A4V2"/>
<dbReference type="PANTHER" id="PTHR37984">
    <property type="entry name" value="PROTEIN CBG26694"/>
    <property type="match status" value="1"/>
</dbReference>
<dbReference type="InterPro" id="IPR012337">
    <property type="entry name" value="RNaseH-like_sf"/>
</dbReference>